<dbReference type="KEGG" id="rdi:CMV14_20665"/>
<dbReference type="Proteomes" id="UP000218934">
    <property type="component" value="Unassembled WGS sequence"/>
</dbReference>
<comment type="caution">
    <text evidence="2">The sequence shown here is derived from an EMBL/GenBank/DDBJ whole genome shotgun (WGS) entry which is preliminary data.</text>
</comment>
<sequence length="69" mass="7839">MPTDNDIQFADLPKNRDGPTARRRSHTFDRAGWSHDIEHRVTTSTRDLFEDPFAANRPWTGIGASILSD</sequence>
<feature type="region of interest" description="Disordered" evidence="1">
    <location>
        <begin position="1"/>
        <end position="29"/>
    </location>
</feature>
<keyword evidence="3" id="KW-1185">Reference proteome</keyword>
<accession>A0A2A4G1V9</accession>
<evidence type="ECO:0000256" key="1">
    <source>
        <dbReference type="SAM" id="MobiDB-lite"/>
    </source>
</evidence>
<evidence type="ECO:0000313" key="3">
    <source>
        <dbReference type="Proteomes" id="UP000218934"/>
    </source>
</evidence>
<reference evidence="2 3" key="1">
    <citation type="submission" date="2017-09" db="EMBL/GenBank/DDBJ databases">
        <title>The Catabolism of 3,6-Dichlorosalicylic acid is Initiated by the Cytochrome P450 Monooxygenase DsmABC in Rhizorhabdus dicambivorans Ndbn-20.</title>
        <authorList>
            <person name="Na L."/>
        </authorList>
    </citation>
    <scope>NUCLEOTIDE SEQUENCE [LARGE SCALE GENOMIC DNA]</scope>
    <source>
        <strain evidence="2 3">Ndbn-20m</strain>
    </source>
</reference>
<gene>
    <name evidence="2" type="ORF">COO09_03485</name>
</gene>
<evidence type="ECO:0000313" key="2">
    <source>
        <dbReference type="EMBL" id="PCE43993.1"/>
    </source>
</evidence>
<protein>
    <submittedName>
        <fullName evidence="2">Uncharacterized protein</fullName>
    </submittedName>
</protein>
<proteinExistence type="predicted"/>
<dbReference type="AlphaFoldDB" id="A0A2A4G1V9"/>
<feature type="compositionally biased region" description="Basic and acidic residues" evidence="1">
    <location>
        <begin position="13"/>
        <end position="29"/>
    </location>
</feature>
<name>A0A2A4G1V9_9SPHN</name>
<organism evidence="2 3">
    <name type="scientific">Rhizorhabdus dicambivorans</name>
    <dbReference type="NCBI Taxonomy" id="1850238"/>
    <lineage>
        <taxon>Bacteria</taxon>
        <taxon>Pseudomonadati</taxon>
        <taxon>Pseudomonadota</taxon>
        <taxon>Alphaproteobacteria</taxon>
        <taxon>Sphingomonadales</taxon>
        <taxon>Sphingomonadaceae</taxon>
        <taxon>Rhizorhabdus</taxon>
    </lineage>
</organism>
<dbReference type="EMBL" id="NWUF01000002">
    <property type="protein sequence ID" value="PCE43993.1"/>
    <property type="molecule type" value="Genomic_DNA"/>
</dbReference>